<comment type="caution">
    <text evidence="1">The sequence shown here is derived from an EMBL/GenBank/DDBJ whole genome shotgun (WGS) entry which is preliminary data.</text>
</comment>
<dbReference type="GeneID" id="93525799"/>
<accession>A0A1Y4IF91</accession>
<name>A0A1Y4IF91_PARDI</name>
<proteinExistence type="predicted"/>
<protein>
    <submittedName>
        <fullName evidence="1">Uncharacterized protein</fullName>
    </submittedName>
</protein>
<evidence type="ECO:0000313" key="2">
    <source>
        <dbReference type="Proteomes" id="UP000195950"/>
    </source>
</evidence>
<dbReference type="EMBL" id="NFJX01000008">
    <property type="protein sequence ID" value="OUP18893.1"/>
    <property type="molecule type" value="Genomic_DNA"/>
</dbReference>
<dbReference type="RefSeq" id="WP_087344480.1">
    <property type="nucleotide sequence ID" value="NZ_CP042285.1"/>
</dbReference>
<dbReference type="Pfam" id="PF12639">
    <property type="entry name" value="Colicin-DNase"/>
    <property type="match status" value="1"/>
</dbReference>
<organism evidence="1 2">
    <name type="scientific">Parabacteroides distasonis</name>
    <dbReference type="NCBI Taxonomy" id="823"/>
    <lineage>
        <taxon>Bacteria</taxon>
        <taxon>Pseudomonadati</taxon>
        <taxon>Bacteroidota</taxon>
        <taxon>Bacteroidia</taxon>
        <taxon>Bacteroidales</taxon>
        <taxon>Tannerellaceae</taxon>
        <taxon>Parabacteroides</taxon>
    </lineage>
</organism>
<gene>
    <name evidence="1" type="ORF">B5F32_10765</name>
</gene>
<reference evidence="2" key="1">
    <citation type="submission" date="2017-04" db="EMBL/GenBank/DDBJ databases">
        <title>Function of individual gut microbiota members based on whole genome sequencing of pure cultures obtained from chicken caecum.</title>
        <authorList>
            <person name="Medvecky M."/>
            <person name="Cejkova D."/>
            <person name="Polansky O."/>
            <person name="Karasova D."/>
            <person name="Kubasova T."/>
            <person name="Cizek A."/>
            <person name="Rychlik I."/>
        </authorList>
    </citation>
    <scope>NUCLEOTIDE SEQUENCE [LARGE SCALE GENOMIC DNA]</scope>
    <source>
        <strain evidence="2">An199</strain>
    </source>
</reference>
<sequence length="474" mass="54945">MPDFENIEQNTSSSIDSLGLDELKVSESNWKERSLEDKIEYVKDIDSKIDEIQGKTGLSKDEIFNAYFPEIETIWTKQSGWDGKTINEVKYTMQPFVSSTGKVYRGVFPEFPVKYEIRLPEYCMSDKFWDEYGNRSDRMQMKYATIGLKEELIKNPSLKETLNLSDRQYTDIMAEKDKIEGLTWHHDINFGRMKLIDEKVHSFKEHQHSGGMATWNDRWIQSHLIDISKLENVTDYMEADRHICGKLTIPELEYVGEILPLENTDLIIARIDELDGRRPPKAIDSDRAVAELIEPVRNKIDSLYLEAPSDNIQVEAISDVMTQVEGLEYDKWKTLSFDKRMEVLQQLENEVAQIAHRPPCIVVSQNLGEGHLGFYEQGSNCITINENYIKSTDCYDAVLDTLIHEGRHAYQDYNLNVRETHPRHGDISNWNLNELHGYQDVEHCGFKAYQLQPVESDARAFAEDVLNHYQDKIA</sequence>
<dbReference type="Proteomes" id="UP000195950">
    <property type="component" value="Unassembled WGS sequence"/>
</dbReference>
<dbReference type="AlphaFoldDB" id="A0A1Y4IF91"/>
<evidence type="ECO:0000313" key="1">
    <source>
        <dbReference type="EMBL" id="OUP18893.1"/>
    </source>
</evidence>